<proteinExistence type="predicted"/>
<reference evidence="1" key="1">
    <citation type="submission" date="2021-07" db="EMBL/GenBank/DDBJ databases">
        <title>Elsinoe batatas strain:CRI-CJ2 Genome sequencing and assembly.</title>
        <authorList>
            <person name="Huang L."/>
        </authorList>
    </citation>
    <scope>NUCLEOTIDE SEQUENCE</scope>
    <source>
        <strain evidence="1">CRI-CJ2</strain>
    </source>
</reference>
<name>A0A8K0L6H5_9PEZI</name>
<keyword evidence="2" id="KW-1185">Reference proteome</keyword>
<accession>A0A8K0L6H5</accession>
<dbReference type="AlphaFoldDB" id="A0A8K0L6H5"/>
<sequence length="349" mass="39203">MALDLNLASSFDRLLEPSLRQSSSNEAVQLMKRARTWFDLVVLAKILQVDAGDLLGFSIKNVRRCRSLLNQPYSTALDTRLFSQVELNHLRAKISNDLLKGEESLDDIVTGARLDLSVWYDDWKRIVETSLLSGDETPSLLTNLAIQWHWADAMTACTAFRLCGNNNMEGVTAEQRAFLQMTQSALHLHLDTMLANPEYLDNFKYAMDFVWAKGTYCFLLMLKLSFQLEDSAGQHALLAQGQILHDRLTTVAGQGRSKIYLQLLAFTMNHHMVASHGASPAVDDYVPDEFVFDWDFPVLNLSSSMASQDALLDQFLADDDHLLMETLDTFWAQTGDVGIDSRRSGSRAA</sequence>
<evidence type="ECO:0000313" key="1">
    <source>
        <dbReference type="EMBL" id="KAG8629750.1"/>
    </source>
</evidence>
<organism evidence="1 2">
    <name type="scientific">Elsinoe batatas</name>
    <dbReference type="NCBI Taxonomy" id="2601811"/>
    <lineage>
        <taxon>Eukaryota</taxon>
        <taxon>Fungi</taxon>
        <taxon>Dikarya</taxon>
        <taxon>Ascomycota</taxon>
        <taxon>Pezizomycotina</taxon>
        <taxon>Dothideomycetes</taxon>
        <taxon>Dothideomycetidae</taxon>
        <taxon>Myriangiales</taxon>
        <taxon>Elsinoaceae</taxon>
        <taxon>Elsinoe</taxon>
    </lineage>
</organism>
<dbReference type="Proteomes" id="UP000809789">
    <property type="component" value="Unassembled WGS sequence"/>
</dbReference>
<protein>
    <submittedName>
        <fullName evidence="1">Uncharacterized protein</fullName>
    </submittedName>
</protein>
<evidence type="ECO:0000313" key="2">
    <source>
        <dbReference type="Proteomes" id="UP000809789"/>
    </source>
</evidence>
<comment type="caution">
    <text evidence="1">The sequence shown here is derived from an EMBL/GenBank/DDBJ whole genome shotgun (WGS) entry which is preliminary data.</text>
</comment>
<gene>
    <name evidence="1" type="ORF">KVT40_001369</name>
</gene>
<dbReference type="OrthoDB" id="4454541at2759"/>
<dbReference type="EMBL" id="JAESVG020000002">
    <property type="protein sequence ID" value="KAG8629750.1"/>
    <property type="molecule type" value="Genomic_DNA"/>
</dbReference>